<organism evidence="1 2">
    <name type="scientific">Eretmocerus hayati</name>
    <dbReference type="NCBI Taxonomy" id="131215"/>
    <lineage>
        <taxon>Eukaryota</taxon>
        <taxon>Metazoa</taxon>
        <taxon>Ecdysozoa</taxon>
        <taxon>Arthropoda</taxon>
        <taxon>Hexapoda</taxon>
        <taxon>Insecta</taxon>
        <taxon>Pterygota</taxon>
        <taxon>Neoptera</taxon>
        <taxon>Endopterygota</taxon>
        <taxon>Hymenoptera</taxon>
        <taxon>Apocrita</taxon>
        <taxon>Proctotrupomorpha</taxon>
        <taxon>Chalcidoidea</taxon>
        <taxon>Aphelinidae</taxon>
        <taxon>Aphelininae</taxon>
        <taxon>Eretmocerus</taxon>
    </lineage>
</organism>
<gene>
    <name evidence="1" type="ORF">QAD02_013319</name>
</gene>
<dbReference type="Proteomes" id="UP001239111">
    <property type="component" value="Chromosome 2"/>
</dbReference>
<sequence>MLGATIDIALPLWNYGSCQCLASLHFVVEEAQDFLIKIKFYRSVINSTWIDLKKAERNFKECGNFSPLRSQRGERKRKKKSSSSIMGEDLDEFLVEEPDEPPNKKSKESKNNQPLDKVTWTEQDRELAAEILCTNEDSQDINVPQDVSIATISVEKEYETPNHREYVDRTQEFNEDVSTTASALPSEPPTLTSDDDAIDLLLVKNQKLVKKLGRRDNKIMKLVQAIDETKAKLDALEKSKDPPPAVLAPRVSPPGRRDDGRALSEPPKEVMNRTRRQAYPLPTDGYELPPYCINNSKYDDPESFAKWIMPILFTDEQLRKCSLYGIQMA</sequence>
<accession>A0ACC2P518</accession>
<evidence type="ECO:0000313" key="1">
    <source>
        <dbReference type="EMBL" id="KAJ8677532.1"/>
    </source>
</evidence>
<comment type="caution">
    <text evidence="1">The sequence shown here is derived from an EMBL/GenBank/DDBJ whole genome shotgun (WGS) entry which is preliminary data.</text>
</comment>
<reference evidence="1" key="1">
    <citation type="submission" date="2023-04" db="EMBL/GenBank/DDBJ databases">
        <title>A chromosome-level genome assembly of the parasitoid wasp Eretmocerus hayati.</title>
        <authorList>
            <person name="Zhong Y."/>
            <person name="Liu S."/>
            <person name="Liu Y."/>
        </authorList>
    </citation>
    <scope>NUCLEOTIDE SEQUENCE</scope>
    <source>
        <strain evidence="1">ZJU_SS_LIU_2023</strain>
    </source>
</reference>
<dbReference type="EMBL" id="CM056742">
    <property type="protein sequence ID" value="KAJ8677532.1"/>
    <property type="molecule type" value="Genomic_DNA"/>
</dbReference>
<keyword evidence="2" id="KW-1185">Reference proteome</keyword>
<protein>
    <submittedName>
        <fullName evidence="1">Uncharacterized protein</fullName>
    </submittedName>
</protein>
<evidence type="ECO:0000313" key="2">
    <source>
        <dbReference type="Proteomes" id="UP001239111"/>
    </source>
</evidence>
<proteinExistence type="predicted"/>
<name>A0ACC2P518_9HYME</name>